<dbReference type="EMBL" id="JAXLPB010000001">
    <property type="protein sequence ID" value="MDY8107631.1"/>
    <property type="molecule type" value="Genomic_DNA"/>
</dbReference>
<feature type="domain" description="DUF1232" evidence="6">
    <location>
        <begin position="65"/>
        <end position="99"/>
    </location>
</feature>
<dbReference type="PIRSF" id="PIRSF031804">
    <property type="entry name" value="UCP031804"/>
    <property type="match status" value="1"/>
</dbReference>
<dbReference type="Pfam" id="PF06803">
    <property type="entry name" value="DUF1232"/>
    <property type="match status" value="1"/>
</dbReference>
<keyword evidence="3 5" id="KW-1133">Transmembrane helix</keyword>
<gene>
    <name evidence="7" type="ORF">U0C82_00520</name>
</gene>
<evidence type="ECO:0000313" key="8">
    <source>
        <dbReference type="Proteomes" id="UP001294412"/>
    </source>
</evidence>
<keyword evidence="8" id="KW-1185">Reference proteome</keyword>
<comment type="subcellular location">
    <subcellularLocation>
        <location evidence="1">Endomembrane system</location>
        <topology evidence="1">Multi-pass membrane protein</topology>
    </subcellularLocation>
</comment>
<evidence type="ECO:0000259" key="6">
    <source>
        <dbReference type="Pfam" id="PF06803"/>
    </source>
</evidence>
<name>A0ABU5I0D2_9HYPH</name>
<comment type="caution">
    <text evidence="7">The sequence shown here is derived from an EMBL/GenBank/DDBJ whole genome shotgun (WGS) entry which is preliminary data.</text>
</comment>
<evidence type="ECO:0000256" key="5">
    <source>
        <dbReference type="SAM" id="Phobius"/>
    </source>
</evidence>
<feature type="transmembrane region" description="Helical" evidence="5">
    <location>
        <begin position="62"/>
        <end position="79"/>
    </location>
</feature>
<evidence type="ECO:0000313" key="7">
    <source>
        <dbReference type="EMBL" id="MDY8107631.1"/>
    </source>
</evidence>
<accession>A0ABU5I0D2</accession>
<reference evidence="7 8" key="1">
    <citation type="submission" date="2023-12" db="EMBL/GenBank/DDBJ databases">
        <title>Description of Novel Strain Fulvimarina sp. 2208YS6-2-32 isolated from Uroteuthis (Photololigo) edulis.</title>
        <authorList>
            <person name="Park J.-S."/>
        </authorList>
    </citation>
    <scope>NUCLEOTIDE SEQUENCE [LARGE SCALE GENOMIC DNA]</scope>
    <source>
        <strain evidence="7 8">2208YS6-2-32</strain>
    </source>
</reference>
<keyword evidence="2 5" id="KW-0812">Transmembrane</keyword>
<organism evidence="7 8">
    <name type="scientific">Fulvimarina uroteuthidis</name>
    <dbReference type="NCBI Taxonomy" id="3098149"/>
    <lineage>
        <taxon>Bacteria</taxon>
        <taxon>Pseudomonadati</taxon>
        <taxon>Pseudomonadota</taxon>
        <taxon>Alphaproteobacteria</taxon>
        <taxon>Hyphomicrobiales</taxon>
        <taxon>Aurantimonadaceae</taxon>
        <taxon>Fulvimarina</taxon>
    </lineage>
</organism>
<evidence type="ECO:0000256" key="1">
    <source>
        <dbReference type="ARBA" id="ARBA00004127"/>
    </source>
</evidence>
<dbReference type="InterPro" id="IPR010652">
    <property type="entry name" value="DUF1232"/>
</dbReference>
<keyword evidence="4 5" id="KW-0472">Membrane</keyword>
<dbReference type="Proteomes" id="UP001294412">
    <property type="component" value="Unassembled WGS sequence"/>
</dbReference>
<protein>
    <submittedName>
        <fullName evidence="7">YkvA family protein</fullName>
    </submittedName>
</protein>
<evidence type="ECO:0000256" key="4">
    <source>
        <dbReference type="ARBA" id="ARBA00023136"/>
    </source>
</evidence>
<evidence type="ECO:0000256" key="2">
    <source>
        <dbReference type="ARBA" id="ARBA00022692"/>
    </source>
</evidence>
<sequence length="124" mass="14132">MALDRARIQEILRPGTADEQEDKEKTVRASFFDKVRQNLKRIPFMEDVVASYYCATDSRTPIASRAILFSALAYFIMPIDVIPDMFLFLGMTDDIAILLAAFKAVQGNIRPEHYDRARETLDGL</sequence>
<dbReference type="InterPro" id="IPR016983">
    <property type="entry name" value="UCP031804"/>
</dbReference>
<evidence type="ECO:0000256" key="3">
    <source>
        <dbReference type="ARBA" id="ARBA00022989"/>
    </source>
</evidence>
<proteinExistence type="predicted"/>